<dbReference type="GeneID" id="30309355"/>
<reference evidence="1 2" key="1">
    <citation type="submission" date="2015-04" db="EMBL/GenBank/DDBJ databases">
        <title>Locating and activating molecular 'time bombs': can Mycolata prophages be selectively induced en masse to biologically control activated sludge foaming?</title>
        <authorList>
            <person name="Dyson Z.A."/>
            <person name="Brown T.L."/>
            <person name="Farrar B."/>
            <person name="Doyle S."/>
            <person name="Tucci J."/>
            <person name="Seviour R.J."/>
            <person name="Petrovski S."/>
        </authorList>
    </citation>
    <scope>NUCLEOTIDE SEQUENCE [LARGE SCALE GENOMIC DNA]</scope>
</reference>
<protein>
    <submittedName>
        <fullName evidence="1">Uncharacterized protein</fullName>
    </submittedName>
</protein>
<name>A0A159B6D7_9CAUD</name>
<dbReference type="EMBL" id="KR053194">
    <property type="protein sequence ID" value="AKJ72055.1"/>
    <property type="molecule type" value="Genomic_DNA"/>
</dbReference>
<keyword evidence="2" id="KW-1185">Reference proteome</keyword>
<evidence type="ECO:0000313" key="1">
    <source>
        <dbReference type="EMBL" id="AKJ72055.1"/>
    </source>
</evidence>
<gene>
    <name evidence="1" type="ORF">GAL1_40</name>
</gene>
<evidence type="ECO:0000313" key="2">
    <source>
        <dbReference type="Proteomes" id="UP000201404"/>
    </source>
</evidence>
<proteinExistence type="predicted"/>
<dbReference type="Proteomes" id="UP000201404">
    <property type="component" value="Genome"/>
</dbReference>
<organism evidence="1 2">
    <name type="scientific">Gordonia phage GAL1</name>
    <dbReference type="NCBI Taxonomy" id="1647469"/>
    <lineage>
        <taxon>Viruses</taxon>
        <taxon>Duplodnaviria</taxon>
        <taxon>Heunggongvirae</taxon>
        <taxon>Uroviricota</taxon>
        <taxon>Caudoviricetes</taxon>
        <taxon>Galunavirus</taxon>
        <taxon>Galunavirus GAL1</taxon>
    </lineage>
</organism>
<sequence length="87" mass="9590">MNGWRFPVLDADRTHEHEEIGRVVIDGADALEPYVPMTDSNVSIPLRVAVNQAAGVVLEIGPYTLDLRDVRRLQDAIERFYLAGGGA</sequence>
<dbReference type="RefSeq" id="YP_009324432.1">
    <property type="nucleotide sequence ID" value="NC_031936.1"/>
</dbReference>
<dbReference type="KEGG" id="vg:30309355"/>
<accession>A0A159B6D7</accession>